<name>A0A930N5M6_9BACT</name>
<gene>
    <name evidence="1" type="ORF">HXN33_05265</name>
</gene>
<evidence type="ECO:0000313" key="1">
    <source>
        <dbReference type="EMBL" id="MBF1414975.1"/>
    </source>
</evidence>
<reference evidence="1" key="1">
    <citation type="submission" date="2020-04" db="EMBL/GenBank/DDBJ databases">
        <title>Deep metagenomics examines the oral microbiome during advanced dental caries in children, revealing novel taxa and co-occurrences with host molecules.</title>
        <authorList>
            <person name="Baker J.L."/>
            <person name="Morton J.T."/>
            <person name="Dinis M."/>
            <person name="Alvarez R."/>
            <person name="Tran N.C."/>
            <person name="Knight R."/>
            <person name="Edlund A."/>
        </authorList>
    </citation>
    <scope>NUCLEOTIDE SEQUENCE</scope>
    <source>
        <strain evidence="1">JCVI_25_bin.9</strain>
    </source>
</reference>
<dbReference type="EMBL" id="JABZSQ010000077">
    <property type="protein sequence ID" value="MBF1414975.1"/>
    <property type="molecule type" value="Genomic_DNA"/>
</dbReference>
<comment type="caution">
    <text evidence="1">The sequence shown here is derived from an EMBL/GenBank/DDBJ whole genome shotgun (WGS) entry which is preliminary data.</text>
</comment>
<evidence type="ECO:0000313" key="2">
    <source>
        <dbReference type="Proteomes" id="UP000757461"/>
    </source>
</evidence>
<accession>A0A930N5M6</accession>
<sequence length="84" mass="9413">MSFGARRRLDFVVVEDGKVKGVYEITSPIADKTAQLEKEMNIRGKAEGGAHVKAPGRKGALYDIYDIETQRLDVDLNSKTIMYH</sequence>
<organism evidence="1 2">
    <name type="scientific">Prevotella histicola</name>
    <dbReference type="NCBI Taxonomy" id="470565"/>
    <lineage>
        <taxon>Bacteria</taxon>
        <taxon>Pseudomonadati</taxon>
        <taxon>Bacteroidota</taxon>
        <taxon>Bacteroidia</taxon>
        <taxon>Bacteroidales</taxon>
        <taxon>Prevotellaceae</taxon>
        <taxon>Prevotella</taxon>
    </lineage>
</organism>
<dbReference type="AlphaFoldDB" id="A0A930N5M6"/>
<protein>
    <submittedName>
        <fullName evidence="1">Uncharacterized protein</fullName>
    </submittedName>
</protein>
<proteinExistence type="predicted"/>
<dbReference type="Proteomes" id="UP000757461">
    <property type="component" value="Unassembled WGS sequence"/>
</dbReference>